<gene>
    <name evidence="2" type="ORF">ElyMa_006017500</name>
</gene>
<comment type="caution">
    <text evidence="2">The sequence shown here is derived from an EMBL/GenBank/DDBJ whole genome shotgun (WGS) entry which is preliminary data.</text>
</comment>
<evidence type="ECO:0000313" key="2">
    <source>
        <dbReference type="EMBL" id="GFR85017.1"/>
    </source>
</evidence>
<protein>
    <submittedName>
        <fullName evidence="2">Uncharacterized protein</fullName>
    </submittedName>
</protein>
<keyword evidence="3" id="KW-1185">Reference proteome</keyword>
<feature type="signal peptide" evidence="1">
    <location>
        <begin position="1"/>
        <end position="22"/>
    </location>
</feature>
<organism evidence="2 3">
    <name type="scientific">Elysia marginata</name>
    <dbReference type="NCBI Taxonomy" id="1093978"/>
    <lineage>
        <taxon>Eukaryota</taxon>
        <taxon>Metazoa</taxon>
        <taxon>Spiralia</taxon>
        <taxon>Lophotrochozoa</taxon>
        <taxon>Mollusca</taxon>
        <taxon>Gastropoda</taxon>
        <taxon>Heterobranchia</taxon>
        <taxon>Euthyneura</taxon>
        <taxon>Panpulmonata</taxon>
        <taxon>Sacoglossa</taxon>
        <taxon>Placobranchoidea</taxon>
        <taxon>Plakobranchidae</taxon>
        <taxon>Elysia</taxon>
    </lineage>
</organism>
<proteinExistence type="predicted"/>
<reference evidence="2 3" key="1">
    <citation type="journal article" date="2021" name="Elife">
        <title>Chloroplast acquisition without the gene transfer in kleptoplastic sea slugs, Plakobranchus ocellatus.</title>
        <authorList>
            <person name="Maeda T."/>
            <person name="Takahashi S."/>
            <person name="Yoshida T."/>
            <person name="Shimamura S."/>
            <person name="Takaki Y."/>
            <person name="Nagai Y."/>
            <person name="Toyoda A."/>
            <person name="Suzuki Y."/>
            <person name="Arimoto A."/>
            <person name="Ishii H."/>
            <person name="Satoh N."/>
            <person name="Nishiyama T."/>
            <person name="Hasebe M."/>
            <person name="Maruyama T."/>
            <person name="Minagawa J."/>
            <person name="Obokata J."/>
            <person name="Shigenobu S."/>
        </authorList>
    </citation>
    <scope>NUCLEOTIDE SEQUENCE [LARGE SCALE GENOMIC DNA]</scope>
</reference>
<name>A0AAV4GH34_9GAST</name>
<dbReference type="Proteomes" id="UP000762676">
    <property type="component" value="Unassembled WGS sequence"/>
</dbReference>
<sequence length="84" mass="8990">MWKVVCCLLVFALLSAQDSALAQEDFAPADTTVFKTPAPAPTLLDQVQAPVETTPPTKRSNKFRKFLDNLADVLKSAISGGVQG</sequence>
<evidence type="ECO:0000313" key="3">
    <source>
        <dbReference type="Proteomes" id="UP000762676"/>
    </source>
</evidence>
<accession>A0AAV4GH34</accession>
<evidence type="ECO:0000256" key="1">
    <source>
        <dbReference type="SAM" id="SignalP"/>
    </source>
</evidence>
<keyword evidence="1" id="KW-0732">Signal</keyword>
<dbReference type="EMBL" id="BMAT01012060">
    <property type="protein sequence ID" value="GFR85017.1"/>
    <property type="molecule type" value="Genomic_DNA"/>
</dbReference>
<feature type="chain" id="PRO_5043506545" evidence="1">
    <location>
        <begin position="23"/>
        <end position="84"/>
    </location>
</feature>
<dbReference type="AlphaFoldDB" id="A0AAV4GH34"/>